<organism evidence="1 2">
    <name type="scientific">Deinococcus arboris</name>
    <dbReference type="NCBI Taxonomy" id="2682977"/>
    <lineage>
        <taxon>Bacteria</taxon>
        <taxon>Thermotogati</taxon>
        <taxon>Deinococcota</taxon>
        <taxon>Deinococci</taxon>
        <taxon>Deinococcales</taxon>
        <taxon>Deinococcaceae</taxon>
        <taxon>Deinococcus</taxon>
    </lineage>
</organism>
<evidence type="ECO:0000313" key="1">
    <source>
        <dbReference type="EMBL" id="MVN88514.1"/>
    </source>
</evidence>
<proteinExistence type="predicted"/>
<dbReference type="RefSeq" id="WP_157460574.1">
    <property type="nucleotide sequence ID" value="NZ_WQLB01000029.1"/>
</dbReference>
<name>A0A7C9HTE0_9DEIO</name>
<dbReference type="EMBL" id="WQLB01000029">
    <property type="protein sequence ID" value="MVN88514.1"/>
    <property type="molecule type" value="Genomic_DNA"/>
</dbReference>
<sequence length="48" mass="5441">MLLSQQAAGLRLPKDLRQLKLEFPLALNVPEHAPQYDAGLLLPYQLKE</sequence>
<accession>A0A7C9HTE0</accession>
<protein>
    <submittedName>
        <fullName evidence="1">Uncharacterized protein</fullName>
    </submittedName>
</protein>
<comment type="caution">
    <text evidence="1">The sequence shown here is derived from an EMBL/GenBank/DDBJ whole genome shotgun (WGS) entry which is preliminary data.</text>
</comment>
<gene>
    <name evidence="1" type="ORF">GO986_17375</name>
</gene>
<evidence type="ECO:0000313" key="2">
    <source>
        <dbReference type="Proteomes" id="UP000483286"/>
    </source>
</evidence>
<reference evidence="1 2" key="1">
    <citation type="submission" date="2019-12" db="EMBL/GenBank/DDBJ databases">
        <title>Deinococcus sp. HMF7620 Genome sequencing and assembly.</title>
        <authorList>
            <person name="Kang H."/>
            <person name="Kim H."/>
            <person name="Joh K."/>
        </authorList>
    </citation>
    <scope>NUCLEOTIDE SEQUENCE [LARGE SCALE GENOMIC DNA]</scope>
    <source>
        <strain evidence="1 2">HMF7620</strain>
    </source>
</reference>
<keyword evidence="2" id="KW-1185">Reference proteome</keyword>
<dbReference type="Proteomes" id="UP000483286">
    <property type="component" value="Unassembled WGS sequence"/>
</dbReference>
<dbReference type="AlphaFoldDB" id="A0A7C9HTE0"/>